<proteinExistence type="predicted"/>
<name>A0ACC4DM66_PURLI</name>
<comment type="caution">
    <text evidence="1">The sequence shown here is derived from an EMBL/GenBank/DDBJ whole genome shotgun (WGS) entry which is preliminary data.</text>
</comment>
<keyword evidence="2" id="KW-1185">Reference proteome</keyword>
<evidence type="ECO:0000313" key="1">
    <source>
        <dbReference type="EMBL" id="KAL3957394.1"/>
    </source>
</evidence>
<accession>A0ACC4DM66</accession>
<protein>
    <submittedName>
        <fullName evidence="1">Uncharacterized protein</fullName>
    </submittedName>
</protein>
<dbReference type="Proteomes" id="UP001638806">
    <property type="component" value="Unassembled WGS sequence"/>
</dbReference>
<dbReference type="EMBL" id="JBGNUJ010000007">
    <property type="protein sequence ID" value="KAL3957394.1"/>
    <property type="molecule type" value="Genomic_DNA"/>
</dbReference>
<organism evidence="1 2">
    <name type="scientific">Purpureocillium lilacinum</name>
    <name type="common">Paecilomyces lilacinus</name>
    <dbReference type="NCBI Taxonomy" id="33203"/>
    <lineage>
        <taxon>Eukaryota</taxon>
        <taxon>Fungi</taxon>
        <taxon>Dikarya</taxon>
        <taxon>Ascomycota</taxon>
        <taxon>Pezizomycotina</taxon>
        <taxon>Sordariomycetes</taxon>
        <taxon>Hypocreomycetidae</taxon>
        <taxon>Hypocreales</taxon>
        <taxon>Ophiocordycipitaceae</taxon>
        <taxon>Purpureocillium</taxon>
    </lineage>
</organism>
<gene>
    <name evidence="1" type="ORF">ACCO45_007972</name>
</gene>
<sequence>MARNNTECGDGAFGPGVWSQGCRGGFDFTLSFEESILTILPAAVFLVLAGGRCVYLFRSGDKAKREATYTPKLITGCLYAALNVALLAVVASSPRAGSKLAIAAAVLSLLASFTIVVLSHVEHVKSIRPSFLLTIYLFVSLLFDAARLRTEWLIAASASSAYAGVLSASAGLKLSLLVLETVEKRSILIQGGSSPSHESTSGPLSRGFFVWLNPLLITGWATVLTNNDLPTINERLSSRRLDKRFATKWDKATAGGRKPMLFLTTLNVLRWELLSIALPRVGMIGLSISQPYLVSNALRFLSMPSGEATTNLGYGLIGAFAFVFIGSAILTAWHEHLTFRAGAMIRGGLISLIYRKMVRLPTKQLGESSAVSLMGNDVEMLTERINMLLVESWANTITVAIAMWMLTQQLGAVSAAPIIMSLICLFLNTMIGRLMVPRQITYQKATQDRINFTSEVLGSMKAVKMLGYSDTFTKLIETKRDNDINSGKQFRLLNVWANVITNGNIAITQTATFGAYAIAAKVSGSESFSAAQAITAVSILNVMMLPLSLLLGSIPFSFSAFGCFQENPRVSTPARAHRQSRYSVGIWRWCISKVHRWFINRRHRAADVQAQRRPSASVTIANGNFDWGEKPVLREIDTKLPQHQTGSLTMIIGPIGSGKSTFLKAILGETASSNGHVSLSSQAVAFCDQTPWVLNATIRENIIAETEGYNESWFKAVVEACDLAVDLGRLPDGAATVVGDKGLKLSGGQKQRIAIARAVYARKPVAIFDDVFSGLDKVTEKTVFNRVFAQDGLLRRSGTSIILATHAVHHLPDSDFVIALNKNGSIVQQGTFNDLRSKGRLYEDVAEEPEDGDSDSYDKQAAAEAIEEPQGRASDRSTFKYYLASVTWLNIIPAGLYIILHTFFYMFRYIWLTWWGEGRGHESADVGYWLGLYAFMAVVEIAGVSLAIMQGLIFMGPTSGKTLHTRVLNAVMNAPLSFLSKHETGSLVNRFSQDMRLVDIVLPISLSIFMFEVTLCFAVAGLAISAVSYFAICIPFVAVVLAVIQRFYVRTSKQLRLLEIEHKAPLYSHFLESINGLATIRAFGWIRPYVEKGMDLLDNAQKPSYLLYCIQRWLTLVLDLVVAGLTILLVASAVALRGKINPSLLGIALVNMMDLGNNLKGIVLQMVDPRDVARCSRGDLELRNVSVQYDSTEEPILHNLCMTMKHGQKIGLCGRSGSGKSSTIQALLRLANVVEGQIVLDGEDITRVPRSLLREKLSCLTQEPFLFTNTIRFNMDPLGEHNDESVVAALERVGLWAVIRSKLGDEKESPLDEKMDETFFSHGQRQLLCLARALLKRSCVLILDEPTSSVDSQTDAKIQEVIRTEFKDRTIIMIAHRLDTLLDFDKVAVLDRGLLMEYDAPGQLLRDGDSYFARLYRAEKSKRGKSRALAKNTKAVLL</sequence>
<reference evidence="1" key="1">
    <citation type="submission" date="2024-12" db="EMBL/GenBank/DDBJ databases">
        <title>Comparative genomics and development of molecular markers within Purpureocillium lilacinum and among Purpureocillium species.</title>
        <authorList>
            <person name="Yeh Z.-Y."/>
            <person name="Ni N.-T."/>
            <person name="Lo P.-H."/>
            <person name="Mushyakhwo K."/>
            <person name="Lin C.-F."/>
            <person name="Nai Y.-S."/>
        </authorList>
    </citation>
    <scope>NUCLEOTIDE SEQUENCE</scope>
    <source>
        <strain evidence="1">NCHU-NPUST-175</strain>
    </source>
</reference>
<evidence type="ECO:0000313" key="2">
    <source>
        <dbReference type="Proteomes" id="UP001638806"/>
    </source>
</evidence>